<keyword evidence="1" id="KW-0812">Transmembrane</keyword>
<organism evidence="2 3">
    <name type="scientific">Bacillus bruguierae</name>
    <dbReference type="NCBI Taxonomy" id="3127667"/>
    <lineage>
        <taxon>Bacteria</taxon>
        <taxon>Bacillati</taxon>
        <taxon>Bacillota</taxon>
        <taxon>Bacilli</taxon>
        <taxon>Bacillales</taxon>
        <taxon>Bacillaceae</taxon>
        <taxon>Bacillus</taxon>
    </lineage>
</organism>
<reference evidence="2 3" key="1">
    <citation type="submission" date="2024-01" db="EMBL/GenBank/DDBJ databases">
        <title>Seven novel Bacillus-like species.</title>
        <authorList>
            <person name="Liu G."/>
        </authorList>
    </citation>
    <scope>NUCLEOTIDE SEQUENCE [LARGE SCALE GENOMIC DNA]</scope>
    <source>
        <strain evidence="2 3">FJAT-51639</strain>
    </source>
</reference>
<proteinExistence type="predicted"/>
<feature type="transmembrane region" description="Helical" evidence="1">
    <location>
        <begin position="99"/>
        <end position="117"/>
    </location>
</feature>
<dbReference type="EMBL" id="JBAWSX010000012">
    <property type="protein sequence ID" value="MEI4803281.1"/>
    <property type="molecule type" value="Genomic_DNA"/>
</dbReference>
<evidence type="ECO:0000313" key="3">
    <source>
        <dbReference type="Proteomes" id="UP001372526"/>
    </source>
</evidence>
<gene>
    <name evidence="2" type="ORF">WAZ07_18710</name>
</gene>
<evidence type="ECO:0000313" key="2">
    <source>
        <dbReference type="EMBL" id="MEI4803281.1"/>
    </source>
</evidence>
<comment type="caution">
    <text evidence="2">The sequence shown here is derived from an EMBL/GenBank/DDBJ whole genome shotgun (WGS) entry which is preliminary data.</text>
</comment>
<keyword evidence="3" id="KW-1185">Reference proteome</keyword>
<feature type="transmembrane region" description="Helical" evidence="1">
    <location>
        <begin position="39"/>
        <end position="62"/>
    </location>
</feature>
<keyword evidence="1" id="KW-1133">Transmembrane helix</keyword>
<evidence type="ECO:0000256" key="1">
    <source>
        <dbReference type="SAM" id="Phobius"/>
    </source>
</evidence>
<dbReference type="Proteomes" id="UP001372526">
    <property type="component" value="Unassembled WGS sequence"/>
</dbReference>
<feature type="transmembrane region" description="Helical" evidence="1">
    <location>
        <begin position="12"/>
        <end position="33"/>
    </location>
</feature>
<protein>
    <submittedName>
        <fullName evidence="2">Uncharacterized protein</fullName>
    </submittedName>
</protein>
<keyword evidence="1" id="KW-0472">Membrane</keyword>
<sequence>MNPKSLNIKLSIMQLFVFVLNLFIFSSTMRFLPWFVEDAFGWFGILITAPLLLGIGVIMIYLQKNKGYAVTATRKIIPFLASIFSIWIVLSYITDLSVIIALAVNFGMAIITFVFLLQDVSKLSRN</sequence>
<feature type="transmembrane region" description="Helical" evidence="1">
    <location>
        <begin position="74"/>
        <end position="93"/>
    </location>
</feature>
<name>A0ABU8FKS0_9BACI</name>
<accession>A0ABU8FKS0</accession>
<dbReference type="RefSeq" id="WP_336473646.1">
    <property type="nucleotide sequence ID" value="NZ_JBAWSX010000012.1"/>
</dbReference>